<proteinExistence type="predicted"/>
<dbReference type="InterPro" id="IPR032040">
    <property type="entry name" value="ELYS-bb"/>
</dbReference>
<feature type="compositionally biased region" description="Low complexity" evidence="1">
    <location>
        <begin position="1809"/>
        <end position="1821"/>
    </location>
</feature>
<feature type="compositionally biased region" description="Basic and acidic residues" evidence="1">
    <location>
        <begin position="1201"/>
        <end position="1244"/>
    </location>
</feature>
<dbReference type="WBParaSite" id="PSAMB.scaffold130size74765.g2240.t1">
    <property type="protein sequence ID" value="PSAMB.scaffold130size74765.g2240.t1"/>
    <property type="gene ID" value="PSAMB.scaffold130size74765.g2240"/>
</dbReference>
<feature type="compositionally biased region" description="Acidic residues" evidence="1">
    <location>
        <begin position="1188"/>
        <end position="1200"/>
    </location>
</feature>
<feature type="compositionally biased region" description="Basic residues" evidence="1">
    <location>
        <begin position="1875"/>
        <end position="1885"/>
    </location>
</feature>
<feature type="compositionally biased region" description="Low complexity" evidence="1">
    <location>
        <begin position="1435"/>
        <end position="1444"/>
    </location>
</feature>
<feature type="compositionally biased region" description="Polar residues" evidence="1">
    <location>
        <begin position="1298"/>
        <end position="1307"/>
    </location>
</feature>
<feature type="compositionally biased region" description="Low complexity" evidence="1">
    <location>
        <begin position="1079"/>
        <end position="1103"/>
    </location>
</feature>
<feature type="compositionally biased region" description="Low complexity" evidence="1">
    <location>
        <begin position="1724"/>
        <end position="1752"/>
    </location>
</feature>
<dbReference type="Pfam" id="PF16687">
    <property type="entry name" value="ELYS-bb"/>
    <property type="match status" value="1"/>
</dbReference>
<feature type="compositionally biased region" description="Low complexity" evidence="1">
    <location>
        <begin position="1392"/>
        <end position="1405"/>
    </location>
</feature>
<feature type="compositionally biased region" description="Basic and acidic residues" evidence="1">
    <location>
        <begin position="1513"/>
        <end position="1526"/>
    </location>
</feature>
<name>A0A914UW37_9BILA</name>
<evidence type="ECO:0000313" key="4">
    <source>
        <dbReference type="WBParaSite" id="PSAMB.scaffold130size74765.g2240.t1"/>
    </source>
</evidence>
<feature type="compositionally biased region" description="Low complexity" evidence="1">
    <location>
        <begin position="1458"/>
        <end position="1469"/>
    </location>
</feature>
<feature type="compositionally biased region" description="Basic and acidic residues" evidence="1">
    <location>
        <begin position="1622"/>
        <end position="1635"/>
    </location>
</feature>
<feature type="region of interest" description="Disordered" evidence="1">
    <location>
        <begin position="883"/>
        <end position="999"/>
    </location>
</feature>
<feature type="compositionally biased region" description="Polar residues" evidence="1">
    <location>
        <begin position="1528"/>
        <end position="1539"/>
    </location>
</feature>
<feature type="compositionally biased region" description="Basic and acidic residues" evidence="1">
    <location>
        <begin position="908"/>
        <end position="917"/>
    </location>
</feature>
<dbReference type="InterPro" id="IPR052620">
    <property type="entry name" value="ELYS/MEL-28_NucAsmblyFactor"/>
</dbReference>
<dbReference type="PANTHER" id="PTHR21583">
    <property type="entry name" value="ELYS PROTEIN"/>
    <property type="match status" value="1"/>
</dbReference>
<dbReference type="InterPro" id="IPR036322">
    <property type="entry name" value="WD40_repeat_dom_sf"/>
</dbReference>
<organism evidence="3 4">
    <name type="scientific">Plectus sambesii</name>
    <dbReference type="NCBI Taxonomy" id="2011161"/>
    <lineage>
        <taxon>Eukaryota</taxon>
        <taxon>Metazoa</taxon>
        <taxon>Ecdysozoa</taxon>
        <taxon>Nematoda</taxon>
        <taxon>Chromadorea</taxon>
        <taxon>Plectida</taxon>
        <taxon>Plectina</taxon>
        <taxon>Plectoidea</taxon>
        <taxon>Plectidae</taxon>
        <taxon>Plectus</taxon>
    </lineage>
</organism>
<feature type="compositionally biased region" description="Acidic residues" evidence="1">
    <location>
        <begin position="1249"/>
        <end position="1261"/>
    </location>
</feature>
<protein>
    <submittedName>
        <fullName evidence="4">ELYS beta-propeller domain-containing protein</fullName>
    </submittedName>
</protein>
<dbReference type="Proteomes" id="UP000887566">
    <property type="component" value="Unplaced"/>
</dbReference>
<feature type="compositionally biased region" description="Low complexity" evidence="1">
    <location>
        <begin position="1978"/>
        <end position="2013"/>
    </location>
</feature>
<evidence type="ECO:0000259" key="2">
    <source>
        <dbReference type="Pfam" id="PF16687"/>
    </source>
</evidence>
<sequence>MAPPVPRRQKGQILESYPFRQKSSMDEENCSIKSGRILTDGMRELDLCYFASDNYLRLLSCKNGEEVASCAFADTAIIADAAYCSIDEAYDGLVIGVNEGDKSAVCFLDIKSSRVLKAVKIKRQVTRVETILDGGRDAASRRTILHKMFTDCRQVVAVGTVDGHVFLVDIGVDERVMHPDNTVASARDPKGYYDLLRKFHSEDGFLFNSRTLQPELMSVLCLRFCEKANLLAVGFEFGGIGLFSLSQSTAKLLFFNCPLPALHMTFQEPENDPKPIMYLWIGHEGNEQMQSRMQLTQIGFKEKRMHETLGPIYDEMESMRDVLMWQPPDAERIISLSTIPVSAKQWTNCKMDDSVEGLALDGVETGHVLMAWADSNLQAKGAVFDLNGWYNKRMASIVRFDRTGQCPFLSIFHLNSVGVDSADFLHLAVIPQTVHRFQMGSTEIVDQLYYPSALRFTAVALTDTSVLLTTVSSLQDQVVADLESSCENIFDNPVAFYRELSDVGLIQPRTTAVSSANKERQCQAALSTLLCLHRTRALGRLATIDSLKKKISDWLWTEVGGAKKRMDEITAALFSVGGMGLSRTSRLMLSHQVHLFESSEIVMKKLLEGNTMEETEADELRCRLAAVQALAFYGQLVSFMTDYGLLPETSDLRDVIAKIRRDVQKRRDSARRARRSLWIDELIEEMQSTSGPAPAWPRLPADEWYPPTTILNLLSPILLLELSKQSKLKLLGYFLLDIFAAAEGTDVAVASLFDKFCAHALFGAANLKRSISYYWKLDAGLRPSSPILWEPPKFVPSPSDEEANKPEWRKLYEKPLLRLPGDEEKRLKELVLAEPRGAHLWNMWLVEKFRFDELLPVKPTPVDGAFEAACSAVVSDIQRRMPKVSPRPALPYSTALQHAPPAVASKIPEIRPREVDPKKKRKSHLDHFSMQQKPPSATYSPLRKWNLKRDATTASSQLTEEEQRSEDEAPLAATTPKRSRTDYPFKSPGLPPHSSKKANDTLLDSSKYLDIRSLLQTPPVVASVRHTPSSVLASASALSRTPQSILKSHKKLVLNWNDGDDAPSFDRHIRFDLPDSPSPDDSSSSLLSYNKSSASSTPVASPSEELERPPRPLTPPPWEALVSPTKGDDESAKAPVVSSYEEQQIDEDEAEEPEQDDSRQETVVYSSTDDPEVLFNFSTSSNKGRSSEDDDEMEPEEEGENEKRQPEHFHDALERSLEGKDDNEERSMTKTLKTAEEGEGEMSRTDQLSADELDNSMDVEEFVVRSSHSTPVHPPSKPPSNALSALRRQYTGALDESAVSTADSAPSTPAVYRRVTRSTMRIEETSSTSTSPAKKRTPPSYDVKERSFEEQEDPFAAGNNESADKQLTETLPQPIGTEGVEPVPSKIAKRLSSFSSETSTADSQSLYSSPLKKQAAIASKFVFSPPDERMKAVDSSKASASAQGGMEGGEQGQVVRTRFSFSSPKSRSSGGNWSAQGQLEDESEKKEDHSKGKDWQPAKERDSQAVKPAVAEEAEKMDVEESDGARGRSSTPELSSKQVASPRRSTRSSTVATPQQSEPTTTPPSTPKTPRSAAKKAKQQAPLDAIEEEKEDSEKAARTPKAVRTPKSARKLQLDAIEEEKEQAVKEPAAKEPAVKEPATPPAVDEARKESPKRIVPTRLPSKIRAGRRSLLDPSVDVPTPEHHRRAAKSTIVGGRRKTVSVSDAGKSEQSTTSSPPKVGRVRAVSVGTADAASSSSSLAVTTASSSSPSRRSAAEKNKRASVLKAPLETTIVEEDDKVEPRSDRTPRRRLASESELEASTVADRLLASPRRSTRSTTVVTPHEEAMKSPAKMSLAKGSPTKGSPPKTPRSAAKKAKQLAQLDDIEEMEEEAHPPKKVPRTPRAAKKLELEAVEEEKGEEKEKKEKTEVKSPKSTRKASKMDEQSDDSAAAEKVPARRPSNIRAGRRSVIDPSVDVPTPVMLRQAKSMAERRRRTVTSQSSESSDAAESSAPPATHRRSSTASSSAAISASPSRRNKRSTMLKEPESATITEEGEEQDGDSASNRSERMKTPDLDSDAPSSGSNYSLRRSGRKSAK</sequence>
<dbReference type="PANTHER" id="PTHR21583:SF8">
    <property type="entry name" value="PROTEIN ELYS"/>
    <property type="match status" value="1"/>
</dbReference>
<accession>A0A914UW37</accession>
<feature type="domain" description="ELYS beta-propeller" evidence="2">
    <location>
        <begin position="90"/>
        <end position="466"/>
    </location>
</feature>
<feature type="compositionally biased region" description="Acidic residues" evidence="1">
    <location>
        <begin position="959"/>
        <end position="969"/>
    </location>
</feature>
<feature type="region of interest" description="Disordered" evidence="1">
    <location>
        <begin position="1067"/>
        <end position="1410"/>
    </location>
</feature>
<feature type="region of interest" description="Disordered" evidence="1">
    <location>
        <begin position="1422"/>
        <end position="2076"/>
    </location>
</feature>
<dbReference type="SUPFAM" id="SSF50978">
    <property type="entry name" value="WD40 repeat-like"/>
    <property type="match status" value="1"/>
</dbReference>
<feature type="compositionally biased region" description="Basic and acidic residues" evidence="1">
    <location>
        <begin position="1898"/>
        <end position="1911"/>
    </location>
</feature>
<feature type="compositionally biased region" description="Polar residues" evidence="1">
    <location>
        <begin position="2058"/>
        <end position="2067"/>
    </location>
</feature>
<feature type="compositionally biased region" description="Polar residues" evidence="1">
    <location>
        <begin position="929"/>
        <end position="939"/>
    </location>
</feature>
<keyword evidence="3" id="KW-1185">Reference proteome</keyword>
<reference evidence="4" key="1">
    <citation type="submission" date="2022-11" db="UniProtKB">
        <authorList>
            <consortium name="WormBaseParasite"/>
        </authorList>
    </citation>
    <scope>IDENTIFICATION</scope>
</reference>
<evidence type="ECO:0000313" key="3">
    <source>
        <dbReference type="Proteomes" id="UP000887566"/>
    </source>
</evidence>
<feature type="compositionally biased region" description="Basic and acidic residues" evidence="1">
    <location>
        <begin position="1483"/>
        <end position="1504"/>
    </location>
</feature>
<evidence type="ECO:0000256" key="1">
    <source>
        <dbReference type="SAM" id="MobiDB-lite"/>
    </source>
</evidence>
<feature type="compositionally biased region" description="Acidic residues" evidence="1">
    <location>
        <begin position="1143"/>
        <end position="1155"/>
    </location>
</feature>